<accession>A0ABR2X0R7</accession>
<comment type="caution">
    <text evidence="1">The sequence shown here is derived from an EMBL/GenBank/DDBJ whole genome shotgun (WGS) entry which is preliminary data.</text>
</comment>
<organism evidence="1 2">
    <name type="scientific">Basidiobolus ranarum</name>
    <dbReference type="NCBI Taxonomy" id="34480"/>
    <lineage>
        <taxon>Eukaryota</taxon>
        <taxon>Fungi</taxon>
        <taxon>Fungi incertae sedis</taxon>
        <taxon>Zoopagomycota</taxon>
        <taxon>Entomophthoromycotina</taxon>
        <taxon>Basidiobolomycetes</taxon>
        <taxon>Basidiobolales</taxon>
        <taxon>Basidiobolaceae</taxon>
        <taxon>Basidiobolus</taxon>
    </lineage>
</organism>
<evidence type="ECO:0000313" key="2">
    <source>
        <dbReference type="Proteomes" id="UP001479436"/>
    </source>
</evidence>
<proteinExistence type="predicted"/>
<evidence type="ECO:0000313" key="1">
    <source>
        <dbReference type="EMBL" id="KAK9767276.1"/>
    </source>
</evidence>
<protein>
    <submittedName>
        <fullName evidence="1">Uncharacterized protein</fullName>
    </submittedName>
</protein>
<name>A0ABR2X0R7_9FUNG</name>
<keyword evidence="2" id="KW-1185">Reference proteome</keyword>
<reference evidence="1 2" key="1">
    <citation type="submission" date="2023-04" db="EMBL/GenBank/DDBJ databases">
        <title>Genome of Basidiobolus ranarum AG-B5.</title>
        <authorList>
            <person name="Stajich J.E."/>
            <person name="Carter-House D."/>
            <person name="Gryganskyi A."/>
        </authorList>
    </citation>
    <scope>NUCLEOTIDE SEQUENCE [LARGE SCALE GENOMIC DNA]</scope>
    <source>
        <strain evidence="1 2">AG-B5</strain>
    </source>
</reference>
<sequence>MSSASKHTNTATSRAVYEPRVFTKLPIFTIQERSNHFDHLFCEKSYSCEKEVSTQWYFQGTKKFKEVELEQEMRNPFSGLGGLL</sequence>
<gene>
    <name evidence="1" type="ORF">K7432_003042</name>
</gene>
<dbReference type="Proteomes" id="UP001479436">
    <property type="component" value="Unassembled WGS sequence"/>
</dbReference>
<dbReference type="EMBL" id="JASJQH010000088">
    <property type="protein sequence ID" value="KAK9767276.1"/>
    <property type="molecule type" value="Genomic_DNA"/>
</dbReference>